<gene>
    <name evidence="2" type="ORF">E6C64_00685</name>
</gene>
<keyword evidence="3" id="KW-1185">Reference proteome</keyword>
<feature type="transmembrane region" description="Helical" evidence="1">
    <location>
        <begin position="130"/>
        <end position="150"/>
    </location>
</feature>
<dbReference type="EMBL" id="SSSM01000001">
    <property type="protein sequence ID" value="THG32924.1"/>
    <property type="molecule type" value="Genomic_DNA"/>
</dbReference>
<dbReference type="RefSeq" id="WP_136425705.1">
    <property type="nucleotide sequence ID" value="NZ_SSSM01000001.1"/>
</dbReference>
<keyword evidence="1" id="KW-1133">Transmembrane helix</keyword>
<evidence type="ECO:0000313" key="3">
    <source>
        <dbReference type="Proteomes" id="UP000309133"/>
    </source>
</evidence>
<accession>A0A4S4FRC8</accession>
<organism evidence="2 3">
    <name type="scientific">Naasia lichenicola</name>
    <dbReference type="NCBI Taxonomy" id="2565933"/>
    <lineage>
        <taxon>Bacteria</taxon>
        <taxon>Bacillati</taxon>
        <taxon>Actinomycetota</taxon>
        <taxon>Actinomycetes</taxon>
        <taxon>Micrococcales</taxon>
        <taxon>Microbacteriaceae</taxon>
        <taxon>Naasia</taxon>
    </lineage>
</organism>
<keyword evidence="1" id="KW-0472">Membrane</keyword>
<sequence length="157" mass="16380">MSSGSGNAADHARFQREYAATGGAAAVDTGLSTPDAAAIDDESARHEATVPTDDAPARRAGIDIRWIVALLVTGIALIAASALLYKFGWLAQGGGSYAVDSYGDVYSAETGRTLDDIVYEDFLFTVNPQLFGLGGLTVLGTLFLIAARGVHRRGDQS</sequence>
<reference evidence="2 3" key="1">
    <citation type="submission" date="2019-04" db="EMBL/GenBank/DDBJ databases">
        <authorList>
            <person name="Jiang L."/>
        </authorList>
    </citation>
    <scope>NUCLEOTIDE SEQUENCE [LARGE SCALE GENOMIC DNA]</scope>
    <source>
        <strain evidence="2 3">YIM 131853</strain>
    </source>
</reference>
<feature type="transmembrane region" description="Helical" evidence="1">
    <location>
        <begin position="66"/>
        <end position="85"/>
    </location>
</feature>
<evidence type="ECO:0000313" key="2">
    <source>
        <dbReference type="EMBL" id="THG32924.1"/>
    </source>
</evidence>
<comment type="caution">
    <text evidence="2">The sequence shown here is derived from an EMBL/GenBank/DDBJ whole genome shotgun (WGS) entry which is preliminary data.</text>
</comment>
<proteinExistence type="predicted"/>
<evidence type="ECO:0000256" key="1">
    <source>
        <dbReference type="SAM" id="Phobius"/>
    </source>
</evidence>
<name>A0A4S4FRC8_9MICO</name>
<dbReference type="Proteomes" id="UP000309133">
    <property type="component" value="Unassembled WGS sequence"/>
</dbReference>
<dbReference type="AlphaFoldDB" id="A0A4S4FRC8"/>
<keyword evidence="1" id="KW-0812">Transmembrane</keyword>
<protein>
    <submittedName>
        <fullName evidence="2">Uncharacterized protein</fullName>
    </submittedName>
</protein>